<evidence type="ECO:0000313" key="3">
    <source>
        <dbReference type="Proteomes" id="UP000494115"/>
    </source>
</evidence>
<dbReference type="Proteomes" id="UP000494115">
    <property type="component" value="Unassembled WGS sequence"/>
</dbReference>
<dbReference type="PRINTS" id="PR00111">
    <property type="entry name" value="ABHYDROLASE"/>
</dbReference>
<dbReference type="Pfam" id="PF00561">
    <property type="entry name" value="Abhydrolase_1"/>
    <property type="match status" value="1"/>
</dbReference>
<organism evidence="2 3">
    <name type="scientific">Pararobbsia alpina</name>
    <dbReference type="NCBI Taxonomy" id="621374"/>
    <lineage>
        <taxon>Bacteria</taxon>
        <taxon>Pseudomonadati</taxon>
        <taxon>Pseudomonadota</taxon>
        <taxon>Betaproteobacteria</taxon>
        <taxon>Burkholderiales</taxon>
        <taxon>Burkholderiaceae</taxon>
        <taxon>Pararobbsia</taxon>
    </lineage>
</organism>
<feature type="domain" description="AB hydrolase-1" evidence="1">
    <location>
        <begin position="22"/>
        <end position="248"/>
    </location>
</feature>
<dbReference type="Gene3D" id="3.40.50.1820">
    <property type="entry name" value="alpha/beta hydrolase"/>
    <property type="match status" value="1"/>
</dbReference>
<evidence type="ECO:0000259" key="1">
    <source>
        <dbReference type="Pfam" id="PF00561"/>
    </source>
</evidence>
<dbReference type="EMBL" id="CADIKM010000072">
    <property type="protein sequence ID" value="CAB3805440.1"/>
    <property type="molecule type" value="Genomic_DNA"/>
</dbReference>
<dbReference type="PANTHER" id="PTHR43433">
    <property type="entry name" value="HYDROLASE, ALPHA/BETA FOLD FAMILY PROTEIN"/>
    <property type="match status" value="1"/>
</dbReference>
<name>A0A6S7BMM0_9BURK</name>
<dbReference type="RefSeq" id="WP_175108194.1">
    <property type="nucleotide sequence ID" value="NZ_CADIKM010000072.1"/>
</dbReference>
<dbReference type="PANTHER" id="PTHR43433:SF5">
    <property type="entry name" value="AB HYDROLASE-1 DOMAIN-CONTAINING PROTEIN"/>
    <property type="match status" value="1"/>
</dbReference>
<proteinExistence type="predicted"/>
<dbReference type="EC" id="1.11.1.18" evidence="2"/>
<keyword evidence="2" id="KW-0560">Oxidoreductase</keyword>
<keyword evidence="3" id="KW-1185">Reference proteome</keyword>
<dbReference type="GO" id="GO:0019806">
    <property type="term" value="F:bromide peroxidase activity"/>
    <property type="evidence" value="ECO:0007669"/>
    <property type="project" value="UniProtKB-EC"/>
</dbReference>
<reference evidence="2 3" key="1">
    <citation type="submission" date="2020-04" db="EMBL/GenBank/DDBJ databases">
        <authorList>
            <person name="De Canck E."/>
        </authorList>
    </citation>
    <scope>NUCLEOTIDE SEQUENCE [LARGE SCALE GENOMIC DNA]</scope>
    <source>
        <strain evidence="2 3">LMG 28138</strain>
    </source>
</reference>
<dbReference type="AlphaFoldDB" id="A0A6S7BMM0"/>
<dbReference type="InterPro" id="IPR050471">
    <property type="entry name" value="AB_hydrolase"/>
</dbReference>
<sequence length="265" mass="28450">MNSVDFAGAKVVYRVDGSGPGLVLVHGTGGDSESNWGHLVEHLAPHWTVVRPDYSGSGETLDNGEPLTTAVLAAQVVAAAQAAGAVPFDLIGFSLGAAVAAFISAEYPTLVRSVVLLAGFVSGEDSRQKMQFELWRDLIHFDCKSMARLVLLTGFSPDFLSGLGDAAVNENIETIVRSNNWEGMARQVELDLTIDVRDQARRIVKPVLVIGCTHDYMVPAAHARQLAALIPGARYAEMETGHLAPLEQPARFIEIVSDFLRGRAS</sequence>
<accession>A0A6S7BMM0</accession>
<dbReference type="InterPro" id="IPR029058">
    <property type="entry name" value="AB_hydrolase_fold"/>
</dbReference>
<gene>
    <name evidence="2" type="primary">bpoC</name>
    <name evidence="2" type="ORF">LMG28138_05666</name>
</gene>
<dbReference type="SUPFAM" id="SSF53474">
    <property type="entry name" value="alpha/beta-Hydrolases"/>
    <property type="match status" value="1"/>
</dbReference>
<protein>
    <submittedName>
        <fullName evidence="2">Non-heme bromoperoxidase BpoC</fullName>
        <ecNumber evidence="2">1.11.1.18</ecNumber>
    </submittedName>
</protein>
<keyword evidence="2" id="KW-0575">Peroxidase</keyword>
<evidence type="ECO:0000313" key="2">
    <source>
        <dbReference type="EMBL" id="CAB3805440.1"/>
    </source>
</evidence>
<dbReference type="InterPro" id="IPR000073">
    <property type="entry name" value="AB_hydrolase_1"/>
</dbReference>